<evidence type="ECO:0000256" key="11">
    <source>
        <dbReference type="ARBA" id="ARBA00050886"/>
    </source>
</evidence>
<sequence>MAGHSTANSGTTVPLCVLVIPAVSEGSKRRLECLFDHVIPVPPITGISAANLELIGRPDLHTTLTKLNLWTLDQYERVLYLDADTLVLSNLDHLFSLPDHIGFAASPDVGFPDCFNSGVMLLKPNKTTYMELSRLAGEVESFDGGDQGLLNIHFGDGTLGHPVKRLLSNQESPDPAARAWFRLSFTYNMQMHKVYRLYVSAVLRYRSQHKVIHFLGKDKPWNFPDGKVEAPEDTSAYFEFYCDMVSRWWHVRRQVESNDSKAGGRQIQA</sequence>
<dbReference type="EMBL" id="JAANYQ010000022">
    <property type="protein sequence ID" value="KAF4119676.1"/>
    <property type="molecule type" value="Genomic_DNA"/>
</dbReference>
<evidence type="ECO:0000256" key="7">
    <source>
        <dbReference type="ARBA" id="ARBA00023180"/>
    </source>
</evidence>
<dbReference type="Pfam" id="PF01501">
    <property type="entry name" value="Glyco_transf_8"/>
    <property type="match status" value="1"/>
</dbReference>
<evidence type="ECO:0000256" key="1">
    <source>
        <dbReference type="ARBA" id="ARBA00001936"/>
    </source>
</evidence>
<dbReference type="FunFam" id="3.90.550.10:FF:000092">
    <property type="entry name" value="Glycogenin 2"/>
    <property type="match status" value="1"/>
</dbReference>
<comment type="caution">
    <text evidence="14">The sequence shown here is derived from an EMBL/GenBank/DDBJ whole genome shotgun (WGS) entry which is preliminary data.</text>
</comment>
<dbReference type="AlphaFoldDB" id="A0A9P4YMG8"/>
<organism evidence="14 15">
    <name type="scientific">Geosmithia morbida</name>
    <dbReference type="NCBI Taxonomy" id="1094350"/>
    <lineage>
        <taxon>Eukaryota</taxon>
        <taxon>Fungi</taxon>
        <taxon>Dikarya</taxon>
        <taxon>Ascomycota</taxon>
        <taxon>Pezizomycotina</taxon>
        <taxon>Sordariomycetes</taxon>
        <taxon>Hypocreomycetidae</taxon>
        <taxon>Hypocreales</taxon>
        <taxon>Bionectriaceae</taxon>
        <taxon>Geosmithia</taxon>
    </lineage>
</organism>
<dbReference type="Gene3D" id="3.90.550.10">
    <property type="entry name" value="Spore Coat Polysaccharide Biosynthesis Protein SpsA, Chain A"/>
    <property type="match status" value="1"/>
</dbReference>
<dbReference type="PANTHER" id="PTHR11183">
    <property type="entry name" value="GLYCOGENIN SUBFAMILY MEMBER"/>
    <property type="match status" value="1"/>
</dbReference>
<dbReference type="Proteomes" id="UP000749293">
    <property type="component" value="Unassembled WGS sequence"/>
</dbReference>
<evidence type="ECO:0000256" key="3">
    <source>
        <dbReference type="ARBA" id="ARBA00022490"/>
    </source>
</evidence>
<evidence type="ECO:0000256" key="6">
    <source>
        <dbReference type="ARBA" id="ARBA00023056"/>
    </source>
</evidence>
<comment type="cofactor">
    <cofactor evidence="1">
        <name>Mn(2+)</name>
        <dbReference type="ChEBI" id="CHEBI:29035"/>
    </cofactor>
</comment>
<evidence type="ECO:0000256" key="5">
    <source>
        <dbReference type="ARBA" id="ARBA00022723"/>
    </source>
</evidence>
<proteinExistence type="inferred from homology"/>
<evidence type="ECO:0000256" key="13">
    <source>
        <dbReference type="ARBA" id="ARBA00057883"/>
    </source>
</evidence>
<accession>A0A9P4YMG8</accession>
<evidence type="ECO:0000313" key="15">
    <source>
        <dbReference type="Proteomes" id="UP000749293"/>
    </source>
</evidence>
<comment type="catalytic activity">
    <reaction evidence="11">
        <text>[1,4-alpha-D-glucosyl](n)-L-tyrosyl-[glycogenin] + UDP-alpha-D-glucose = [1,4-alpha-D-glucosyl](n+1)-L-tyrosyl-[glycogenin] + UDP + H(+)</text>
        <dbReference type="Rhea" id="RHEA:56560"/>
        <dbReference type="Rhea" id="RHEA-COMP:14606"/>
        <dbReference type="Rhea" id="RHEA-COMP:14607"/>
        <dbReference type="ChEBI" id="CHEBI:15378"/>
        <dbReference type="ChEBI" id="CHEBI:58223"/>
        <dbReference type="ChEBI" id="CHEBI:58885"/>
        <dbReference type="ChEBI" id="CHEBI:140574"/>
        <dbReference type="EC" id="2.4.1.186"/>
    </reaction>
</comment>
<dbReference type="GO" id="GO:0046872">
    <property type="term" value="F:metal ion binding"/>
    <property type="evidence" value="ECO:0007669"/>
    <property type="project" value="UniProtKB-KW"/>
</dbReference>
<comment type="catalytic activity">
    <reaction evidence="12">
        <text>L-tyrosyl-[glycogenin] + UDP-alpha-D-glucose = alpha-D-glucosyl-L-tyrosyl-[glycogenin] + UDP + H(+)</text>
        <dbReference type="Rhea" id="RHEA:23360"/>
        <dbReference type="Rhea" id="RHEA-COMP:14604"/>
        <dbReference type="Rhea" id="RHEA-COMP:14605"/>
        <dbReference type="ChEBI" id="CHEBI:15378"/>
        <dbReference type="ChEBI" id="CHEBI:46858"/>
        <dbReference type="ChEBI" id="CHEBI:58223"/>
        <dbReference type="ChEBI" id="CHEBI:58885"/>
        <dbReference type="ChEBI" id="CHEBI:140573"/>
        <dbReference type="EC" id="2.4.1.186"/>
    </reaction>
</comment>
<dbReference type="SUPFAM" id="SSF53448">
    <property type="entry name" value="Nucleotide-diphospho-sugar transferases"/>
    <property type="match status" value="1"/>
</dbReference>
<dbReference type="GeneID" id="55970813"/>
<evidence type="ECO:0000256" key="10">
    <source>
        <dbReference type="ARBA" id="ARBA00038934"/>
    </source>
</evidence>
<protein>
    <recommendedName>
        <fullName evidence="10">glycogenin glucosyltransferase</fullName>
        <ecNumber evidence="10">2.4.1.186</ecNumber>
    </recommendedName>
</protein>
<keyword evidence="8" id="KW-0464">Manganese</keyword>
<keyword evidence="4 14" id="KW-0808">Transferase</keyword>
<dbReference type="GO" id="GO:0005978">
    <property type="term" value="P:glycogen biosynthetic process"/>
    <property type="evidence" value="ECO:0007669"/>
    <property type="project" value="UniProtKB-KW"/>
</dbReference>
<evidence type="ECO:0000256" key="8">
    <source>
        <dbReference type="ARBA" id="ARBA00023211"/>
    </source>
</evidence>
<dbReference type="CDD" id="cd02537">
    <property type="entry name" value="GT8_Glycogenin"/>
    <property type="match status" value="1"/>
</dbReference>
<evidence type="ECO:0000256" key="9">
    <source>
        <dbReference type="ARBA" id="ARBA00038162"/>
    </source>
</evidence>
<comment type="similarity">
    <text evidence="9">Belongs to the glycosyltransferase 8 family. Glycogenin subfamily.</text>
</comment>
<dbReference type="EC" id="2.4.1.186" evidence="10"/>
<evidence type="ECO:0000256" key="4">
    <source>
        <dbReference type="ARBA" id="ARBA00022679"/>
    </source>
</evidence>
<keyword evidence="3" id="KW-0963">Cytoplasm</keyword>
<dbReference type="InterPro" id="IPR029044">
    <property type="entry name" value="Nucleotide-diphossugar_trans"/>
</dbReference>
<reference evidence="14" key="1">
    <citation type="submission" date="2020-03" db="EMBL/GenBank/DDBJ databases">
        <title>Site-based positive gene gene selection in Geosmithia morbida across the United States reveals a broad range of putative effectors and factors for local host and environmental adapation.</title>
        <authorList>
            <person name="Onufrak A."/>
            <person name="Murdoch R.W."/>
            <person name="Gazis R."/>
            <person name="Huff M."/>
            <person name="Staton M."/>
            <person name="Klingeman W."/>
            <person name="Hadziabdic D."/>
        </authorList>
    </citation>
    <scope>NUCLEOTIDE SEQUENCE</scope>
    <source>
        <strain evidence="14">1262</strain>
    </source>
</reference>
<dbReference type="GO" id="GO:0005737">
    <property type="term" value="C:cytoplasm"/>
    <property type="evidence" value="ECO:0007669"/>
    <property type="project" value="UniProtKB-SubCell"/>
</dbReference>
<dbReference type="RefSeq" id="XP_035318328.1">
    <property type="nucleotide sequence ID" value="XM_035466559.1"/>
</dbReference>
<keyword evidence="15" id="KW-1185">Reference proteome</keyword>
<evidence type="ECO:0000256" key="12">
    <source>
        <dbReference type="ARBA" id="ARBA00052293"/>
    </source>
</evidence>
<dbReference type="GO" id="GO:0008466">
    <property type="term" value="F:glycogenin glucosyltransferase activity"/>
    <property type="evidence" value="ECO:0007669"/>
    <property type="project" value="UniProtKB-EC"/>
</dbReference>
<gene>
    <name evidence="14" type="ORF">GMORB2_4585</name>
</gene>
<dbReference type="InterPro" id="IPR050587">
    <property type="entry name" value="GNT1/Glycosyltrans_8"/>
</dbReference>
<evidence type="ECO:0000256" key="2">
    <source>
        <dbReference type="ARBA" id="ARBA00004496"/>
    </source>
</evidence>
<dbReference type="OrthoDB" id="2014201at2759"/>
<dbReference type="InterPro" id="IPR002495">
    <property type="entry name" value="Glyco_trans_8"/>
</dbReference>
<keyword evidence="6" id="KW-0320">Glycogen biosynthesis</keyword>
<comment type="function">
    <text evidence="13">Self-glucosylating initiator of glycogen synthesis. It catalyzes the formation of a short alpha (1,4)-glucosyl chain covalently attached via a glucose 1-O-tyrosyl linkage to internal tyrosine residues and these chains act as primers for the elongation reaction catalyzed by glycogen synthase.</text>
</comment>
<comment type="subcellular location">
    <subcellularLocation>
        <location evidence="2">Cytoplasm</location>
    </subcellularLocation>
</comment>
<keyword evidence="5" id="KW-0479">Metal-binding</keyword>
<evidence type="ECO:0000313" key="14">
    <source>
        <dbReference type="EMBL" id="KAF4119676.1"/>
    </source>
</evidence>
<keyword evidence="7" id="KW-0325">Glycoprotein</keyword>
<name>A0A9P4YMG8_9HYPO</name>